<dbReference type="OrthoDB" id="28389at2157"/>
<feature type="transmembrane region" description="Helical" evidence="11">
    <location>
        <begin position="174"/>
        <end position="198"/>
    </location>
</feature>
<keyword evidence="2 10" id="KW-0645">Protease</keyword>
<keyword evidence="1" id="KW-1003">Cell membrane</keyword>
<dbReference type="STRING" id="1186196.SAMN04489841_4195"/>
<protein>
    <submittedName>
        <fullName evidence="13">Heat shock protein. Metallo peptidase. MEROPS family M48B</fullName>
    </submittedName>
</protein>
<reference evidence="14" key="1">
    <citation type="submission" date="2016-10" db="EMBL/GenBank/DDBJ databases">
        <authorList>
            <person name="Varghese N."/>
            <person name="Submissions S."/>
        </authorList>
    </citation>
    <scope>NUCLEOTIDE SEQUENCE [LARGE SCALE GENOMIC DNA]</scope>
    <source>
        <strain evidence="14">DSM 25055</strain>
    </source>
</reference>
<dbReference type="PANTHER" id="PTHR43221:SF2">
    <property type="entry name" value="PROTEASE HTPX HOMOLOG"/>
    <property type="match status" value="1"/>
</dbReference>
<evidence type="ECO:0000313" key="13">
    <source>
        <dbReference type="EMBL" id="SER59143.1"/>
    </source>
</evidence>
<evidence type="ECO:0000256" key="7">
    <source>
        <dbReference type="ARBA" id="ARBA00022989"/>
    </source>
</evidence>
<comment type="similarity">
    <text evidence="10">Belongs to the peptidase M48 family.</text>
</comment>
<dbReference type="PANTHER" id="PTHR43221">
    <property type="entry name" value="PROTEASE HTPX"/>
    <property type="match status" value="1"/>
</dbReference>
<dbReference type="GO" id="GO:0046872">
    <property type="term" value="F:metal ion binding"/>
    <property type="evidence" value="ECO:0007669"/>
    <property type="project" value="UniProtKB-KW"/>
</dbReference>
<evidence type="ECO:0000259" key="12">
    <source>
        <dbReference type="Pfam" id="PF01435"/>
    </source>
</evidence>
<dbReference type="Proteomes" id="UP000199114">
    <property type="component" value="Unassembled WGS sequence"/>
</dbReference>
<evidence type="ECO:0000313" key="14">
    <source>
        <dbReference type="Proteomes" id="UP000199114"/>
    </source>
</evidence>
<dbReference type="Gene3D" id="3.30.2010.10">
    <property type="entry name" value="Metalloproteases ('zincins'), catalytic domain"/>
    <property type="match status" value="1"/>
</dbReference>
<dbReference type="GO" id="GO:0006508">
    <property type="term" value="P:proteolysis"/>
    <property type="evidence" value="ECO:0007669"/>
    <property type="project" value="UniProtKB-KW"/>
</dbReference>
<accession>A0A1H9QH96</accession>
<dbReference type="InterPro" id="IPR001915">
    <property type="entry name" value="Peptidase_M48"/>
</dbReference>
<keyword evidence="9 11" id="KW-0472">Membrane</keyword>
<feature type="transmembrane region" description="Helical" evidence="11">
    <location>
        <begin position="12"/>
        <end position="30"/>
    </location>
</feature>
<organism evidence="13 14">
    <name type="scientific">Natrinema salaciae</name>
    <dbReference type="NCBI Taxonomy" id="1186196"/>
    <lineage>
        <taxon>Archaea</taxon>
        <taxon>Methanobacteriati</taxon>
        <taxon>Methanobacteriota</taxon>
        <taxon>Stenosarchaea group</taxon>
        <taxon>Halobacteria</taxon>
        <taxon>Halobacteriales</taxon>
        <taxon>Natrialbaceae</taxon>
        <taxon>Natrinema</taxon>
    </lineage>
</organism>
<evidence type="ECO:0000256" key="6">
    <source>
        <dbReference type="ARBA" id="ARBA00022833"/>
    </source>
</evidence>
<gene>
    <name evidence="13" type="ORF">SAMN04489841_4195</name>
</gene>
<evidence type="ECO:0000256" key="1">
    <source>
        <dbReference type="ARBA" id="ARBA00022475"/>
    </source>
</evidence>
<evidence type="ECO:0000256" key="2">
    <source>
        <dbReference type="ARBA" id="ARBA00022670"/>
    </source>
</evidence>
<name>A0A1H9QH96_9EURY</name>
<keyword evidence="3 11" id="KW-0812">Transmembrane</keyword>
<keyword evidence="7 11" id="KW-1133">Transmembrane helix</keyword>
<dbReference type="EMBL" id="FOFD01000006">
    <property type="protein sequence ID" value="SER59143.1"/>
    <property type="molecule type" value="Genomic_DNA"/>
</dbReference>
<feature type="domain" description="Peptidase M48" evidence="12">
    <location>
        <begin position="73"/>
        <end position="273"/>
    </location>
</feature>
<evidence type="ECO:0000256" key="10">
    <source>
        <dbReference type="RuleBase" id="RU003983"/>
    </source>
</evidence>
<proteinExistence type="inferred from homology"/>
<keyword evidence="4" id="KW-0479">Metal-binding</keyword>
<dbReference type="RefSeq" id="WP_090621323.1">
    <property type="nucleotide sequence ID" value="NZ_FOFD01000006.1"/>
</dbReference>
<keyword evidence="13" id="KW-0346">Stress response</keyword>
<keyword evidence="14" id="KW-1185">Reference proteome</keyword>
<keyword evidence="8 10" id="KW-0482">Metalloprotease</keyword>
<evidence type="ECO:0000256" key="8">
    <source>
        <dbReference type="ARBA" id="ARBA00023049"/>
    </source>
</evidence>
<feature type="transmembrane region" description="Helical" evidence="11">
    <location>
        <begin position="36"/>
        <end position="54"/>
    </location>
</feature>
<feature type="transmembrane region" description="Helical" evidence="11">
    <location>
        <begin position="145"/>
        <end position="168"/>
    </location>
</feature>
<evidence type="ECO:0000256" key="4">
    <source>
        <dbReference type="ARBA" id="ARBA00022723"/>
    </source>
</evidence>
<evidence type="ECO:0000256" key="3">
    <source>
        <dbReference type="ARBA" id="ARBA00022692"/>
    </source>
</evidence>
<sequence>MTDFGLKVRMAVVGSILFAFYMLVGAFGLAMFGFGAWPLVLLGLLVLPVIQYKIGTWSATRRAEEMPEEGQYQDIHRMTDSLCRDMGIDKPTLMVMDMGVPNAFATGRKGNGVVVVSTELIRLLQRDELEGVIAHELAHIKNRDVLAMVLGSSIAMMVGWVAYMVYMMGGERNIGSIIVGMVISNIAQMLVMIFVLAISRYREYVADEDARQYIGSGDPLARALEKISTGAQGRESQVDDSVSALCIFNSETGLLQTLFATHPPTEKRIQKLRS</sequence>
<evidence type="ECO:0000256" key="11">
    <source>
        <dbReference type="SAM" id="Phobius"/>
    </source>
</evidence>
<dbReference type="Pfam" id="PF01435">
    <property type="entry name" value="Peptidase_M48"/>
    <property type="match status" value="1"/>
</dbReference>
<dbReference type="AlphaFoldDB" id="A0A1H9QH96"/>
<evidence type="ECO:0000256" key="9">
    <source>
        <dbReference type="ARBA" id="ARBA00023136"/>
    </source>
</evidence>
<dbReference type="InterPro" id="IPR050083">
    <property type="entry name" value="HtpX_protease"/>
</dbReference>
<keyword evidence="5 10" id="KW-0378">Hydrolase</keyword>
<dbReference type="GO" id="GO:0004222">
    <property type="term" value="F:metalloendopeptidase activity"/>
    <property type="evidence" value="ECO:0007669"/>
    <property type="project" value="InterPro"/>
</dbReference>
<keyword evidence="6 10" id="KW-0862">Zinc</keyword>
<comment type="cofactor">
    <cofactor evidence="10">
        <name>Zn(2+)</name>
        <dbReference type="ChEBI" id="CHEBI:29105"/>
    </cofactor>
    <text evidence="10">Binds 1 zinc ion per subunit.</text>
</comment>
<evidence type="ECO:0000256" key="5">
    <source>
        <dbReference type="ARBA" id="ARBA00022801"/>
    </source>
</evidence>